<evidence type="ECO:0008006" key="5">
    <source>
        <dbReference type="Google" id="ProtNLM"/>
    </source>
</evidence>
<evidence type="ECO:0000313" key="3">
    <source>
        <dbReference type="Proteomes" id="UP000033457"/>
    </source>
</evidence>
<evidence type="ECO:0000313" key="2">
    <source>
        <dbReference type="EMBL" id="VEH09076.1"/>
    </source>
</evidence>
<reference evidence="1 3" key="1">
    <citation type="journal article" date="2015" name="Genome Announc.">
        <title>Complete Genome Sequence of Corynebacterium kutscheri DSM 20755, a Corynebacterial Type Strain with Remarkably Low G+C Content of Chromosomal DNA.</title>
        <authorList>
            <person name="Ruckert C."/>
            <person name="Albersmeier A."/>
            <person name="Winkler A."/>
            <person name="Tauch A."/>
        </authorList>
    </citation>
    <scope>NUCLEOTIDE SEQUENCE [LARGE SCALE GENOMIC DNA]</scope>
    <source>
        <strain evidence="1 3">DSM 20755</strain>
    </source>
</reference>
<keyword evidence="3" id="KW-1185">Reference proteome</keyword>
<evidence type="ECO:0000313" key="1">
    <source>
        <dbReference type="EMBL" id="AKE41801.1"/>
    </source>
</evidence>
<dbReference type="EMBL" id="LR134377">
    <property type="protein sequence ID" value="VEH09076.1"/>
    <property type="molecule type" value="Genomic_DNA"/>
</dbReference>
<dbReference type="InterPro" id="IPR029068">
    <property type="entry name" value="Glyas_Bleomycin-R_OHBP_Dase"/>
</dbReference>
<evidence type="ECO:0000313" key="4">
    <source>
        <dbReference type="Proteomes" id="UP000271380"/>
    </source>
</evidence>
<name>A0A0F6TE89_9CORY</name>
<dbReference type="Gene3D" id="3.10.180.10">
    <property type="entry name" value="2,3-Dihydroxybiphenyl 1,2-Dioxygenase, domain 1"/>
    <property type="match status" value="1"/>
</dbReference>
<dbReference type="KEGG" id="cku:UL82_08210"/>
<dbReference type="STRING" id="35755.UL82_08210"/>
<proteinExistence type="predicted"/>
<dbReference type="AlphaFoldDB" id="A0A0F6TE89"/>
<dbReference type="PANTHER" id="PTHR33990">
    <property type="entry name" value="PROTEIN YJDN-RELATED"/>
    <property type="match status" value="1"/>
</dbReference>
<sequence length="143" mass="16049">MPPPTRVQPYIHFAGETRVAMEYYHSIFGGTLTLNPAHIYLDDGTFAEDPEFILYAELISADGWSFLASDIAEGDPLVQSIPEVNICISGNVSDTTLRWFKQLANNGTIDQPLEMQESGAYVGIVRDQFTITWIFQLETENEN</sequence>
<dbReference type="SUPFAM" id="SSF54593">
    <property type="entry name" value="Glyoxalase/Bleomycin resistance protein/Dihydroxybiphenyl dioxygenase"/>
    <property type="match status" value="1"/>
</dbReference>
<dbReference type="RefSeq" id="WP_046440251.1">
    <property type="nucleotide sequence ID" value="NZ_CP011312.1"/>
</dbReference>
<dbReference type="EMBL" id="CP011312">
    <property type="protein sequence ID" value="AKE41801.1"/>
    <property type="molecule type" value="Genomic_DNA"/>
</dbReference>
<dbReference type="Proteomes" id="UP000033457">
    <property type="component" value="Chromosome"/>
</dbReference>
<protein>
    <recommendedName>
        <fullName evidence="5">PhnB-like domain-containing protein</fullName>
    </recommendedName>
</protein>
<dbReference type="OrthoDB" id="9795306at2"/>
<dbReference type="HOGENOM" id="CLU_046006_17_2_11"/>
<accession>A0A0F6TE89</accession>
<gene>
    <name evidence="2" type="ORF">NCTC949_02205</name>
    <name evidence="1" type="ORF">UL82_08210</name>
</gene>
<reference evidence="2 4" key="2">
    <citation type="submission" date="2018-12" db="EMBL/GenBank/DDBJ databases">
        <authorList>
            <consortium name="Pathogen Informatics"/>
        </authorList>
    </citation>
    <scope>NUCLEOTIDE SEQUENCE [LARGE SCALE GENOMIC DNA]</scope>
    <source>
        <strain evidence="2 4">NCTC949</strain>
    </source>
</reference>
<organism evidence="1 3">
    <name type="scientific">Corynebacterium kutscheri</name>
    <dbReference type="NCBI Taxonomy" id="35755"/>
    <lineage>
        <taxon>Bacteria</taxon>
        <taxon>Bacillati</taxon>
        <taxon>Actinomycetota</taxon>
        <taxon>Actinomycetes</taxon>
        <taxon>Mycobacteriales</taxon>
        <taxon>Corynebacteriaceae</taxon>
        <taxon>Corynebacterium</taxon>
    </lineage>
</organism>
<dbReference type="Proteomes" id="UP000271380">
    <property type="component" value="Chromosome"/>
</dbReference>
<dbReference type="PANTHER" id="PTHR33990:SF1">
    <property type="entry name" value="PROTEIN YJDN"/>
    <property type="match status" value="1"/>
</dbReference>